<evidence type="ECO:0000259" key="3">
    <source>
        <dbReference type="SMART" id="SM00166"/>
    </source>
</evidence>
<dbReference type="Pfam" id="PF00789">
    <property type="entry name" value="UBX"/>
    <property type="match status" value="1"/>
</dbReference>
<dbReference type="InterPro" id="IPR001012">
    <property type="entry name" value="UBX_dom"/>
</dbReference>
<feature type="region of interest" description="Disordered" evidence="2">
    <location>
        <begin position="117"/>
        <end position="194"/>
    </location>
</feature>
<evidence type="ECO:0000256" key="1">
    <source>
        <dbReference type="SAM" id="Coils"/>
    </source>
</evidence>
<feature type="compositionally biased region" description="Low complexity" evidence="2">
    <location>
        <begin position="158"/>
        <end position="177"/>
    </location>
</feature>
<accession>A0AA39YZC6</accession>
<dbReference type="Gene3D" id="3.10.20.90">
    <property type="entry name" value="Phosphatidylinositol 3-kinase Catalytic Subunit, Chain A, domain 1"/>
    <property type="match status" value="1"/>
</dbReference>
<evidence type="ECO:0000256" key="2">
    <source>
        <dbReference type="SAM" id="MobiDB-lite"/>
    </source>
</evidence>
<reference evidence="4" key="1">
    <citation type="submission" date="2023-06" db="EMBL/GenBank/DDBJ databases">
        <title>Multi-omics analyses reveal the molecular pathogenesis toolkit of Lasiodiplodia hormozganensis, a cross-kingdom pathogen.</title>
        <authorList>
            <person name="Felix C."/>
            <person name="Meneses R."/>
            <person name="Goncalves M.F.M."/>
            <person name="Tilleman L."/>
            <person name="Duarte A.S."/>
            <person name="Jorrin-Novo J.V."/>
            <person name="Van De Peer Y."/>
            <person name="Deforce D."/>
            <person name="Van Nieuwerburgh F."/>
            <person name="Esteves A.C."/>
            <person name="Alves A."/>
        </authorList>
    </citation>
    <scope>NUCLEOTIDE SEQUENCE</scope>
    <source>
        <strain evidence="4">CBS 339.90</strain>
    </source>
</reference>
<feature type="domain" description="UBX" evidence="3">
    <location>
        <begin position="323"/>
        <end position="422"/>
    </location>
</feature>
<sequence length="550" mass="58223">MFHQGDLQSGISLALQQAKSVVCFVRGPAKVDASEESGTWEDEWLSSEPLATLLAQKTVALRLEAGSQEAGFLSAFCPIPKTPALVVIHNGQLKLCLLGEVSRDDFTSRLRAVLDPDTVEQSSNMTATEATVDNTPDDAAPVQPESDSITNEPPVAQATTPPALSPTETSPSTSNPADSTQNAATSEPRSSADLNSLFPDRAARLEADHQVRQEAEAAARAAKAAGKRKAVDEEVASAGSKDSKQLSYAAQEKIRKQAQQDELNRILQRVEADKRERKEREELRKRQREAELHEFAGAEFAAPMSPVSETAKRASISGASRGPTAKSGDVCLRIRLLDGSQVREYFPPTATLQADVRPRVDWALSSGPGPSSSSSKAPSAPPYSFKHILAPLPNRTLSPSDETKPLNELPDIMPSATLVLVPVKNAVGAYSGLGGGYVGSIYVAMVQLYNMFAALLATFFAPFARGRGGQEGGSGDGGATVGGAQDGQGQGKSSGRVGGSTGANGSGSGSGSGIRIRTLRDQGERGNEYYNGNSLDFEPKKENKEDEKDK</sequence>
<comment type="caution">
    <text evidence="4">The sequence shown here is derived from an EMBL/GenBank/DDBJ whole genome shotgun (WGS) entry which is preliminary data.</text>
</comment>
<name>A0AA39YZC6_9PEZI</name>
<feature type="coiled-coil region" evidence="1">
    <location>
        <begin position="249"/>
        <end position="280"/>
    </location>
</feature>
<protein>
    <recommendedName>
        <fullName evidence="3">UBX domain-containing protein</fullName>
    </recommendedName>
</protein>
<proteinExistence type="predicted"/>
<dbReference type="InterPro" id="IPR029071">
    <property type="entry name" value="Ubiquitin-like_domsf"/>
</dbReference>
<feature type="compositionally biased region" description="Basic and acidic residues" evidence="2">
    <location>
        <begin position="537"/>
        <end position="550"/>
    </location>
</feature>
<feature type="compositionally biased region" description="Polar residues" evidence="2">
    <location>
        <begin position="178"/>
        <end position="194"/>
    </location>
</feature>
<feature type="compositionally biased region" description="Polar residues" evidence="2">
    <location>
        <begin position="119"/>
        <end position="134"/>
    </location>
</feature>
<dbReference type="Pfam" id="PF23187">
    <property type="entry name" value="UBX7_N"/>
    <property type="match status" value="1"/>
</dbReference>
<dbReference type="GO" id="GO:0005783">
    <property type="term" value="C:endoplasmic reticulum"/>
    <property type="evidence" value="ECO:0007669"/>
    <property type="project" value="TreeGrafter"/>
</dbReference>
<dbReference type="SMART" id="SM00166">
    <property type="entry name" value="UBX"/>
    <property type="match status" value="1"/>
</dbReference>
<dbReference type="AlphaFoldDB" id="A0AA39YZC6"/>
<evidence type="ECO:0000313" key="5">
    <source>
        <dbReference type="Proteomes" id="UP001175001"/>
    </source>
</evidence>
<dbReference type="GO" id="GO:0036503">
    <property type="term" value="P:ERAD pathway"/>
    <property type="evidence" value="ECO:0007669"/>
    <property type="project" value="TreeGrafter"/>
</dbReference>
<dbReference type="PANTHER" id="PTHR46424">
    <property type="entry name" value="UBX DOMAIN-CONTAINING PROTEIN 4"/>
    <property type="match status" value="1"/>
</dbReference>
<feature type="compositionally biased region" description="Basic and acidic residues" evidence="2">
    <location>
        <begin position="518"/>
        <end position="527"/>
    </location>
</feature>
<keyword evidence="1" id="KW-0175">Coiled coil</keyword>
<dbReference type="PANTHER" id="PTHR46424:SF1">
    <property type="entry name" value="UBX DOMAIN-CONTAINING PROTEIN 4"/>
    <property type="match status" value="1"/>
</dbReference>
<organism evidence="4 5">
    <name type="scientific">Lasiodiplodia hormozganensis</name>
    <dbReference type="NCBI Taxonomy" id="869390"/>
    <lineage>
        <taxon>Eukaryota</taxon>
        <taxon>Fungi</taxon>
        <taxon>Dikarya</taxon>
        <taxon>Ascomycota</taxon>
        <taxon>Pezizomycotina</taxon>
        <taxon>Dothideomycetes</taxon>
        <taxon>Dothideomycetes incertae sedis</taxon>
        <taxon>Botryosphaeriales</taxon>
        <taxon>Botryosphaeriaceae</taxon>
        <taxon>Lasiodiplodia</taxon>
    </lineage>
</organism>
<dbReference type="EMBL" id="JAUJDW010000008">
    <property type="protein sequence ID" value="KAK0661364.1"/>
    <property type="molecule type" value="Genomic_DNA"/>
</dbReference>
<feature type="region of interest" description="Disordered" evidence="2">
    <location>
        <begin position="469"/>
        <end position="550"/>
    </location>
</feature>
<feature type="compositionally biased region" description="Gly residues" evidence="2">
    <location>
        <begin position="469"/>
        <end position="512"/>
    </location>
</feature>
<dbReference type="Proteomes" id="UP001175001">
    <property type="component" value="Unassembled WGS sequence"/>
</dbReference>
<dbReference type="CDD" id="cd01767">
    <property type="entry name" value="UBX"/>
    <property type="match status" value="1"/>
</dbReference>
<gene>
    <name evidence="4" type="ORF">DIS24_g2581</name>
</gene>
<keyword evidence="5" id="KW-1185">Reference proteome</keyword>
<dbReference type="SUPFAM" id="SSF54236">
    <property type="entry name" value="Ubiquitin-like"/>
    <property type="match status" value="1"/>
</dbReference>
<feature type="region of interest" description="Disordered" evidence="2">
    <location>
        <begin position="225"/>
        <end position="245"/>
    </location>
</feature>
<evidence type="ECO:0000313" key="4">
    <source>
        <dbReference type="EMBL" id="KAK0661364.1"/>
    </source>
</evidence>